<dbReference type="EMBL" id="JAAIJR010000004">
    <property type="protein sequence ID" value="NEX19062.1"/>
    <property type="molecule type" value="Genomic_DNA"/>
</dbReference>
<comment type="caution">
    <text evidence="9">The sequence shown here is derived from an EMBL/GenBank/DDBJ whole genome shotgun (WGS) entry which is preliminary data.</text>
</comment>
<comment type="similarity">
    <text evidence="7">Belongs to the PINc/VapC protein family.</text>
</comment>
<evidence type="ECO:0000256" key="5">
    <source>
        <dbReference type="ARBA" id="ARBA00022801"/>
    </source>
</evidence>
<protein>
    <submittedName>
        <fullName evidence="9">Type II toxin-antitoxin system VapC family toxin</fullName>
    </submittedName>
</protein>
<dbReference type="SUPFAM" id="SSF88723">
    <property type="entry name" value="PIN domain-like"/>
    <property type="match status" value="1"/>
</dbReference>
<gene>
    <name evidence="9" type="ORF">G3480_01830</name>
</gene>
<evidence type="ECO:0000313" key="10">
    <source>
        <dbReference type="Proteomes" id="UP000471640"/>
    </source>
</evidence>
<evidence type="ECO:0000259" key="8">
    <source>
        <dbReference type="Pfam" id="PF01850"/>
    </source>
</evidence>
<name>A0A6P1DSR1_9GAMM</name>
<accession>A0A6P1DSR1</accession>
<evidence type="ECO:0000256" key="6">
    <source>
        <dbReference type="ARBA" id="ARBA00022842"/>
    </source>
</evidence>
<dbReference type="PANTHER" id="PTHR33653">
    <property type="entry name" value="RIBONUCLEASE VAPC2"/>
    <property type="match status" value="1"/>
</dbReference>
<dbReference type="GO" id="GO:0046872">
    <property type="term" value="F:metal ion binding"/>
    <property type="evidence" value="ECO:0007669"/>
    <property type="project" value="UniProtKB-KW"/>
</dbReference>
<dbReference type="Pfam" id="PF01850">
    <property type="entry name" value="PIN"/>
    <property type="match status" value="1"/>
</dbReference>
<dbReference type="InterPro" id="IPR029060">
    <property type="entry name" value="PIN-like_dom_sf"/>
</dbReference>
<evidence type="ECO:0000256" key="4">
    <source>
        <dbReference type="ARBA" id="ARBA00022723"/>
    </source>
</evidence>
<comment type="cofactor">
    <cofactor evidence="1">
        <name>Mg(2+)</name>
        <dbReference type="ChEBI" id="CHEBI:18420"/>
    </cofactor>
</comment>
<evidence type="ECO:0000256" key="3">
    <source>
        <dbReference type="ARBA" id="ARBA00022722"/>
    </source>
</evidence>
<dbReference type="RefSeq" id="WP_164651954.1">
    <property type="nucleotide sequence ID" value="NZ_JAAIJR010000004.1"/>
</dbReference>
<proteinExistence type="inferred from homology"/>
<dbReference type="InterPro" id="IPR050556">
    <property type="entry name" value="Type_II_TA_system_RNase"/>
</dbReference>
<reference evidence="10" key="1">
    <citation type="journal article" date="2020" name="Microbiol. Resour. Announc.">
        <title>Draft Genome Sequences of Thiorhodococcus mannitoliphagus and Thiorhodococcus minor, Purple Sulfur Photosynthetic Bacteria in the Gammaproteobacterial Family Chromatiaceae.</title>
        <authorList>
            <person name="Aviles F.A."/>
            <person name="Meyer T.E."/>
            <person name="Kyndt J.A."/>
        </authorList>
    </citation>
    <scope>NUCLEOTIDE SEQUENCE [LARGE SCALE GENOMIC DNA]</scope>
    <source>
        <strain evidence="10">DSM 18266</strain>
    </source>
</reference>
<organism evidence="9 10">
    <name type="scientific">Thiorhodococcus mannitoliphagus</name>
    <dbReference type="NCBI Taxonomy" id="329406"/>
    <lineage>
        <taxon>Bacteria</taxon>
        <taxon>Pseudomonadati</taxon>
        <taxon>Pseudomonadota</taxon>
        <taxon>Gammaproteobacteria</taxon>
        <taxon>Chromatiales</taxon>
        <taxon>Chromatiaceae</taxon>
        <taxon>Thiorhodococcus</taxon>
    </lineage>
</organism>
<evidence type="ECO:0000256" key="2">
    <source>
        <dbReference type="ARBA" id="ARBA00022649"/>
    </source>
</evidence>
<evidence type="ECO:0000256" key="7">
    <source>
        <dbReference type="ARBA" id="ARBA00038093"/>
    </source>
</evidence>
<keyword evidence="2" id="KW-1277">Toxin-antitoxin system</keyword>
<keyword evidence="3" id="KW-0540">Nuclease</keyword>
<feature type="domain" description="PIN" evidence="8">
    <location>
        <begin position="2"/>
        <end position="117"/>
    </location>
</feature>
<sequence length="138" mass="15254">MYLLDTNVVSELRKPRPHGAVVAWLESIDDAGLHLATVTLGEIQAGIELTREQDAEKAGEIEAWLDLVSGSYNLLSMDGPAFRCWARLMHRKSDTRYEDAMIAAIAKVNGLTVVTRNLADFTSFGVDLLNPFEFGTKD</sequence>
<dbReference type="CDD" id="cd18746">
    <property type="entry name" value="PIN_VapC4-5_FitB-like"/>
    <property type="match status" value="1"/>
</dbReference>
<evidence type="ECO:0000313" key="9">
    <source>
        <dbReference type="EMBL" id="NEX19062.1"/>
    </source>
</evidence>
<keyword evidence="10" id="KW-1185">Reference proteome</keyword>
<dbReference type="GO" id="GO:0016787">
    <property type="term" value="F:hydrolase activity"/>
    <property type="evidence" value="ECO:0007669"/>
    <property type="project" value="UniProtKB-KW"/>
</dbReference>
<keyword evidence="6" id="KW-0460">Magnesium</keyword>
<dbReference type="AlphaFoldDB" id="A0A6P1DSR1"/>
<dbReference type="Gene3D" id="3.40.50.1010">
    <property type="entry name" value="5'-nuclease"/>
    <property type="match status" value="1"/>
</dbReference>
<reference evidence="9 10" key="2">
    <citation type="submission" date="2020-02" db="EMBL/GenBank/DDBJ databases">
        <title>Genome sequences of Thiorhodococcus mannitoliphagus and Thiorhodococcus minor, purple sulfur photosynthetic bacteria in the gammaproteobacterial family, Chromatiaceae.</title>
        <authorList>
            <person name="Aviles F.A."/>
            <person name="Meyer T.E."/>
            <person name="Kyndt J.A."/>
        </authorList>
    </citation>
    <scope>NUCLEOTIDE SEQUENCE [LARGE SCALE GENOMIC DNA]</scope>
    <source>
        <strain evidence="9 10">DSM 18266</strain>
    </source>
</reference>
<keyword evidence="5" id="KW-0378">Hydrolase</keyword>
<dbReference type="PANTHER" id="PTHR33653:SF1">
    <property type="entry name" value="RIBONUCLEASE VAPC2"/>
    <property type="match status" value="1"/>
</dbReference>
<dbReference type="InterPro" id="IPR002716">
    <property type="entry name" value="PIN_dom"/>
</dbReference>
<evidence type="ECO:0000256" key="1">
    <source>
        <dbReference type="ARBA" id="ARBA00001946"/>
    </source>
</evidence>
<keyword evidence="4" id="KW-0479">Metal-binding</keyword>
<dbReference type="Proteomes" id="UP000471640">
    <property type="component" value="Unassembled WGS sequence"/>
</dbReference>
<dbReference type="GO" id="GO:0004518">
    <property type="term" value="F:nuclease activity"/>
    <property type="evidence" value="ECO:0007669"/>
    <property type="project" value="UniProtKB-KW"/>
</dbReference>